<dbReference type="FunFam" id="3.10.110.10:FF:000063">
    <property type="entry name" value="CDC34p Ubiquitin-conjugating enzyme (E2)"/>
    <property type="match status" value="1"/>
</dbReference>
<protein>
    <recommendedName>
        <fullName evidence="3">Ubiquitin-conjugating enzyme E2 2</fullName>
    </recommendedName>
    <alternativeName>
        <fullName evidence="5">E2 ubiquitin-conjugating enzyme 2</fullName>
    </alternativeName>
    <alternativeName>
        <fullName evidence="6">Ubiquitin carrier protein UBC2</fullName>
    </alternativeName>
    <alternativeName>
        <fullName evidence="4">Ubiquitin-protein ligase UBC2</fullName>
    </alternativeName>
</protein>
<organism evidence="11 12">
    <name type="scientific">Lophiostoma macrostomum CBS 122681</name>
    <dbReference type="NCBI Taxonomy" id="1314788"/>
    <lineage>
        <taxon>Eukaryota</taxon>
        <taxon>Fungi</taxon>
        <taxon>Dikarya</taxon>
        <taxon>Ascomycota</taxon>
        <taxon>Pezizomycotina</taxon>
        <taxon>Dothideomycetes</taxon>
        <taxon>Pleosporomycetidae</taxon>
        <taxon>Pleosporales</taxon>
        <taxon>Lophiostomataceae</taxon>
        <taxon>Lophiostoma</taxon>
    </lineage>
</organism>
<dbReference type="SMART" id="SM00212">
    <property type="entry name" value="UBCc"/>
    <property type="match status" value="1"/>
</dbReference>
<dbReference type="GO" id="GO:0016740">
    <property type="term" value="F:transferase activity"/>
    <property type="evidence" value="ECO:0007669"/>
    <property type="project" value="UniProtKB-KW"/>
</dbReference>
<evidence type="ECO:0000256" key="8">
    <source>
        <dbReference type="RuleBase" id="RU362109"/>
    </source>
</evidence>
<evidence type="ECO:0000256" key="2">
    <source>
        <dbReference type="ARBA" id="ARBA00022786"/>
    </source>
</evidence>
<dbReference type="InterPro" id="IPR050113">
    <property type="entry name" value="Ub_conjugating_enzyme"/>
</dbReference>
<dbReference type="PROSITE" id="PS50127">
    <property type="entry name" value="UBC_2"/>
    <property type="match status" value="1"/>
</dbReference>
<feature type="active site" description="Glycyl thioester intermediate" evidence="7">
    <location>
        <position position="85"/>
    </location>
</feature>
<dbReference type="PROSITE" id="PS00183">
    <property type="entry name" value="UBC_1"/>
    <property type="match status" value="1"/>
</dbReference>
<dbReference type="Gene3D" id="3.10.110.10">
    <property type="entry name" value="Ubiquitin Conjugating Enzyme"/>
    <property type="match status" value="1"/>
</dbReference>
<feature type="domain" description="UBC core" evidence="10">
    <location>
        <begin position="2"/>
        <end position="160"/>
    </location>
</feature>
<comment type="similarity">
    <text evidence="8">Belongs to the ubiquitin-conjugating enzyme family.</text>
</comment>
<dbReference type="GO" id="GO:0005524">
    <property type="term" value="F:ATP binding"/>
    <property type="evidence" value="ECO:0007669"/>
    <property type="project" value="UniProtKB-UniRule"/>
</dbReference>
<evidence type="ECO:0000256" key="7">
    <source>
        <dbReference type="PROSITE-ProRule" id="PRU10133"/>
    </source>
</evidence>
<reference evidence="11" key="1">
    <citation type="journal article" date="2020" name="Stud. Mycol.">
        <title>101 Dothideomycetes genomes: a test case for predicting lifestyles and emergence of pathogens.</title>
        <authorList>
            <person name="Haridas S."/>
            <person name="Albert R."/>
            <person name="Binder M."/>
            <person name="Bloem J."/>
            <person name="Labutti K."/>
            <person name="Salamov A."/>
            <person name="Andreopoulos B."/>
            <person name="Baker S."/>
            <person name="Barry K."/>
            <person name="Bills G."/>
            <person name="Bluhm B."/>
            <person name="Cannon C."/>
            <person name="Castanera R."/>
            <person name="Culley D."/>
            <person name="Daum C."/>
            <person name="Ezra D."/>
            <person name="Gonzalez J."/>
            <person name="Henrissat B."/>
            <person name="Kuo A."/>
            <person name="Liang C."/>
            <person name="Lipzen A."/>
            <person name="Lutzoni F."/>
            <person name="Magnuson J."/>
            <person name="Mondo S."/>
            <person name="Nolan M."/>
            <person name="Ohm R."/>
            <person name="Pangilinan J."/>
            <person name="Park H.-J."/>
            <person name="Ramirez L."/>
            <person name="Alfaro M."/>
            <person name="Sun H."/>
            <person name="Tritt A."/>
            <person name="Yoshinaga Y."/>
            <person name="Zwiers L.-H."/>
            <person name="Turgeon B."/>
            <person name="Goodwin S."/>
            <person name="Spatafora J."/>
            <person name="Crous P."/>
            <person name="Grigoriev I."/>
        </authorList>
    </citation>
    <scope>NUCLEOTIDE SEQUENCE</scope>
    <source>
        <strain evidence="11">CBS 122681</strain>
    </source>
</reference>
<dbReference type="CDD" id="cd23811">
    <property type="entry name" value="UBCc_ScCDC34-like"/>
    <property type="match status" value="1"/>
</dbReference>
<evidence type="ECO:0000256" key="3">
    <source>
        <dbReference type="ARBA" id="ARBA00039884"/>
    </source>
</evidence>
<keyword evidence="12" id="KW-1185">Reference proteome</keyword>
<dbReference type="Proteomes" id="UP000799324">
    <property type="component" value="Unassembled WGS sequence"/>
</dbReference>
<feature type="compositionally biased region" description="Acidic residues" evidence="9">
    <location>
        <begin position="182"/>
        <end position="193"/>
    </location>
</feature>
<sequence length="225" mass="25620">MSAERLLMNEFKALSKETWTNIELIDDNVFEWSVALIVLNPDSLYYGGYLKGRMVFPRNYPYSPPEFKFIRPLFHPNIYPDGRLCISILHQPGDDEMSGETAAERWSPVQRVETVLISVMSLLDDAEVNSPANVDAGKMLRDFPDTYKLRVTQDLETSQQDIPPGYVMPTHETAFQTKKDEGDFDMSWEDSDVESFGGSDSDMDDEEVDSDFGAADDDDDEEDEE</sequence>
<dbReference type="InterPro" id="IPR000608">
    <property type="entry name" value="UBC"/>
</dbReference>
<keyword evidence="8" id="KW-0067">ATP-binding</keyword>
<gene>
    <name evidence="11" type="ORF">K491DRAFT_695882</name>
</gene>
<evidence type="ECO:0000313" key="12">
    <source>
        <dbReference type="Proteomes" id="UP000799324"/>
    </source>
</evidence>
<dbReference type="AlphaFoldDB" id="A0A6A6SYN0"/>
<keyword evidence="1" id="KW-0808">Transferase</keyword>
<accession>A0A6A6SYN0</accession>
<keyword evidence="2 8" id="KW-0833">Ubl conjugation pathway</keyword>
<feature type="compositionally biased region" description="Acidic residues" evidence="9">
    <location>
        <begin position="201"/>
        <end position="225"/>
    </location>
</feature>
<evidence type="ECO:0000256" key="4">
    <source>
        <dbReference type="ARBA" id="ARBA00041569"/>
    </source>
</evidence>
<dbReference type="SUPFAM" id="SSF54495">
    <property type="entry name" value="UBC-like"/>
    <property type="match status" value="1"/>
</dbReference>
<evidence type="ECO:0000259" key="10">
    <source>
        <dbReference type="PROSITE" id="PS50127"/>
    </source>
</evidence>
<dbReference type="InterPro" id="IPR016135">
    <property type="entry name" value="UBQ-conjugating_enzyme/RWD"/>
</dbReference>
<dbReference type="Pfam" id="PF00179">
    <property type="entry name" value="UQ_con"/>
    <property type="match status" value="1"/>
</dbReference>
<dbReference type="PANTHER" id="PTHR24067">
    <property type="entry name" value="UBIQUITIN-CONJUGATING ENZYME E2"/>
    <property type="match status" value="1"/>
</dbReference>
<evidence type="ECO:0000256" key="1">
    <source>
        <dbReference type="ARBA" id="ARBA00022679"/>
    </source>
</evidence>
<evidence type="ECO:0000256" key="5">
    <source>
        <dbReference type="ARBA" id="ARBA00042179"/>
    </source>
</evidence>
<dbReference type="InterPro" id="IPR023313">
    <property type="entry name" value="UBQ-conjugating_AS"/>
</dbReference>
<evidence type="ECO:0000313" key="11">
    <source>
        <dbReference type="EMBL" id="KAF2652147.1"/>
    </source>
</evidence>
<evidence type="ECO:0000256" key="9">
    <source>
        <dbReference type="SAM" id="MobiDB-lite"/>
    </source>
</evidence>
<name>A0A6A6SYN0_9PLEO</name>
<dbReference type="OrthoDB" id="19692at2759"/>
<evidence type="ECO:0000256" key="6">
    <source>
        <dbReference type="ARBA" id="ARBA00042190"/>
    </source>
</evidence>
<proteinExistence type="inferred from homology"/>
<feature type="region of interest" description="Disordered" evidence="9">
    <location>
        <begin position="180"/>
        <end position="225"/>
    </location>
</feature>
<keyword evidence="8" id="KW-0547">Nucleotide-binding</keyword>
<dbReference type="EMBL" id="MU004409">
    <property type="protein sequence ID" value="KAF2652147.1"/>
    <property type="molecule type" value="Genomic_DNA"/>
</dbReference>